<dbReference type="AlphaFoldDB" id="A0AA36C4Z1"/>
<comment type="similarity">
    <text evidence="1">Belongs to the peptidase A1 family.</text>
</comment>
<dbReference type="InterPro" id="IPR033121">
    <property type="entry name" value="PEPTIDASE_A1"/>
</dbReference>
<dbReference type="InterPro" id="IPR001461">
    <property type="entry name" value="Aspartic_peptidase_A1"/>
</dbReference>
<dbReference type="Proteomes" id="UP001177023">
    <property type="component" value="Unassembled WGS sequence"/>
</dbReference>
<keyword evidence="5" id="KW-1185">Reference proteome</keyword>
<evidence type="ECO:0000313" key="4">
    <source>
        <dbReference type="EMBL" id="CAJ0559151.1"/>
    </source>
</evidence>
<evidence type="ECO:0000256" key="1">
    <source>
        <dbReference type="ARBA" id="ARBA00007447"/>
    </source>
</evidence>
<comment type="caution">
    <text evidence="4">The sequence shown here is derived from an EMBL/GenBank/DDBJ whole genome shotgun (WGS) entry which is preliminary data.</text>
</comment>
<dbReference type="GO" id="GO:0004190">
    <property type="term" value="F:aspartic-type endopeptidase activity"/>
    <property type="evidence" value="ECO:0007669"/>
    <property type="project" value="InterPro"/>
</dbReference>
<feature type="chain" id="PRO_5041352047" description="Peptidase A1 domain-containing protein" evidence="2">
    <location>
        <begin position="17"/>
        <end position="389"/>
    </location>
</feature>
<evidence type="ECO:0000256" key="2">
    <source>
        <dbReference type="SAM" id="SignalP"/>
    </source>
</evidence>
<dbReference type="PANTHER" id="PTHR47966:SF51">
    <property type="entry name" value="BETA-SITE APP-CLEAVING ENZYME, ISOFORM A-RELATED"/>
    <property type="match status" value="1"/>
</dbReference>
<evidence type="ECO:0000259" key="3">
    <source>
        <dbReference type="PROSITE" id="PS51767"/>
    </source>
</evidence>
<dbReference type="Gene3D" id="2.40.70.10">
    <property type="entry name" value="Acid Proteases"/>
    <property type="match status" value="2"/>
</dbReference>
<dbReference type="InterPro" id="IPR021109">
    <property type="entry name" value="Peptidase_aspartic_dom_sf"/>
</dbReference>
<reference evidence="4" key="1">
    <citation type="submission" date="2023-06" db="EMBL/GenBank/DDBJ databases">
        <authorList>
            <person name="Delattre M."/>
        </authorList>
    </citation>
    <scope>NUCLEOTIDE SEQUENCE</scope>
    <source>
        <strain evidence="4">AF72</strain>
    </source>
</reference>
<dbReference type="PANTHER" id="PTHR47966">
    <property type="entry name" value="BETA-SITE APP-CLEAVING ENZYME, ISOFORM A-RELATED"/>
    <property type="match status" value="1"/>
</dbReference>
<feature type="non-terminal residue" evidence="4">
    <location>
        <position position="1"/>
    </location>
</feature>
<dbReference type="Pfam" id="PF00026">
    <property type="entry name" value="Asp"/>
    <property type="match status" value="1"/>
</dbReference>
<accession>A0AA36C4Z1</accession>
<keyword evidence="2" id="KW-0732">Signal</keyword>
<proteinExistence type="inferred from homology"/>
<feature type="signal peptide" evidence="2">
    <location>
        <begin position="1"/>
        <end position="16"/>
    </location>
</feature>
<dbReference type="EMBL" id="CATQJA010000315">
    <property type="protein sequence ID" value="CAJ0559151.1"/>
    <property type="molecule type" value="Genomic_DNA"/>
</dbReference>
<dbReference type="GO" id="GO:0006508">
    <property type="term" value="P:proteolysis"/>
    <property type="evidence" value="ECO:0007669"/>
    <property type="project" value="InterPro"/>
</dbReference>
<evidence type="ECO:0000313" key="5">
    <source>
        <dbReference type="Proteomes" id="UP001177023"/>
    </source>
</evidence>
<dbReference type="SUPFAM" id="SSF50630">
    <property type="entry name" value="Acid proteases"/>
    <property type="match status" value="1"/>
</dbReference>
<protein>
    <recommendedName>
        <fullName evidence="3">Peptidase A1 domain-containing protein</fullName>
    </recommendedName>
</protein>
<name>A0AA36C4Z1_9BILA</name>
<dbReference type="PROSITE" id="PS51767">
    <property type="entry name" value="PEPTIDASE_A1"/>
    <property type="match status" value="1"/>
</dbReference>
<gene>
    <name evidence="4" type="ORF">MSPICULIGERA_LOCUS1179</name>
</gene>
<dbReference type="GO" id="GO:0005764">
    <property type="term" value="C:lysosome"/>
    <property type="evidence" value="ECO:0007669"/>
    <property type="project" value="TreeGrafter"/>
</dbReference>
<sequence length="389" mass="43540">MIRVALAIILLGAALAQEDGPRIKMRFPSAATIAKGTKYANWRVGKDAKKITPVFNPQLIINMGTPPQEFLGCGLDISSGDTWIIDYQANQPNPAPWLYEPRNSSTYKKSSYPYAATVVDVDDNPATLTGTIGDEIFGFSQFRFPMRFGMVENVVPVNGQADIPDVFATGRCGFGFYPSDYIDAFLPKVMAAANASQKTFTTVIHDCMLNKDAEEVLTEMTIGFIDGSYCNLSTTVTVPLVDRNNWNWAITGYQIGNLTSTQRQIAKMDSNELRTGVPQNVYNYIYTATNATMDPSSPWPMVSCDQQFPPLNFNTTNDFFSVHSHYYVFKDFKDDQNPCYLMLYPMDGGGFLPSWSFGYVWMYKKCVTLDYGNRAIGFTDYNSDFCDNL</sequence>
<organism evidence="4 5">
    <name type="scientific">Mesorhabditis spiculigera</name>
    <dbReference type="NCBI Taxonomy" id="96644"/>
    <lineage>
        <taxon>Eukaryota</taxon>
        <taxon>Metazoa</taxon>
        <taxon>Ecdysozoa</taxon>
        <taxon>Nematoda</taxon>
        <taxon>Chromadorea</taxon>
        <taxon>Rhabditida</taxon>
        <taxon>Rhabditina</taxon>
        <taxon>Rhabditomorpha</taxon>
        <taxon>Rhabditoidea</taxon>
        <taxon>Rhabditidae</taxon>
        <taxon>Mesorhabditinae</taxon>
        <taxon>Mesorhabditis</taxon>
    </lineage>
</organism>
<feature type="domain" description="Peptidase A1" evidence="3">
    <location>
        <begin position="57"/>
        <end position="379"/>
    </location>
</feature>